<gene>
    <name evidence="6" type="ORF">NIES23_53190</name>
</gene>
<dbReference type="InterPro" id="IPR050598">
    <property type="entry name" value="AminoAcid_Transporter"/>
</dbReference>
<comment type="subcellular location">
    <subcellularLocation>
        <location evidence="1">Membrane</location>
        <topology evidence="1">Multi-pass membrane protein</topology>
    </subcellularLocation>
</comment>
<dbReference type="EMBL" id="AP018216">
    <property type="protein sequence ID" value="BAY72494.1"/>
    <property type="molecule type" value="Genomic_DNA"/>
</dbReference>
<protein>
    <submittedName>
        <fullName evidence="6">Amino acid transporter</fullName>
    </submittedName>
</protein>
<dbReference type="InterPro" id="IPR002293">
    <property type="entry name" value="AA/rel_permease1"/>
</dbReference>
<feature type="transmembrane region" description="Helical" evidence="5">
    <location>
        <begin position="104"/>
        <end position="128"/>
    </location>
</feature>
<feature type="transmembrane region" description="Helical" evidence="5">
    <location>
        <begin position="427"/>
        <end position="447"/>
    </location>
</feature>
<feature type="transmembrane region" description="Helical" evidence="5">
    <location>
        <begin position="242"/>
        <end position="263"/>
    </location>
</feature>
<keyword evidence="4 5" id="KW-0472">Membrane</keyword>
<dbReference type="Proteomes" id="UP000217507">
    <property type="component" value="Chromosome"/>
</dbReference>
<feature type="transmembrane region" description="Helical" evidence="5">
    <location>
        <begin position="170"/>
        <end position="188"/>
    </location>
</feature>
<dbReference type="PANTHER" id="PTHR11785">
    <property type="entry name" value="AMINO ACID TRANSPORTER"/>
    <property type="match status" value="1"/>
</dbReference>
<feature type="transmembrane region" description="Helical" evidence="5">
    <location>
        <begin position="30"/>
        <end position="50"/>
    </location>
</feature>
<feature type="transmembrane region" description="Helical" evidence="5">
    <location>
        <begin position="340"/>
        <end position="359"/>
    </location>
</feature>
<keyword evidence="3 5" id="KW-1133">Transmembrane helix</keyword>
<name>A0A1Z4KU73_ANAVA</name>
<evidence type="ECO:0000256" key="4">
    <source>
        <dbReference type="ARBA" id="ARBA00023136"/>
    </source>
</evidence>
<feature type="transmembrane region" description="Helical" evidence="5">
    <location>
        <begin position="371"/>
        <end position="390"/>
    </location>
</feature>
<evidence type="ECO:0000256" key="3">
    <source>
        <dbReference type="ARBA" id="ARBA00022989"/>
    </source>
</evidence>
<feature type="transmembrane region" description="Helical" evidence="5">
    <location>
        <begin position="134"/>
        <end position="158"/>
    </location>
</feature>
<dbReference type="PIRSF" id="PIRSF006060">
    <property type="entry name" value="AA_transporter"/>
    <property type="match status" value="1"/>
</dbReference>
<feature type="transmembrane region" description="Helical" evidence="5">
    <location>
        <begin position="402"/>
        <end position="421"/>
    </location>
</feature>
<feature type="transmembrane region" description="Helical" evidence="5">
    <location>
        <begin position="208"/>
        <end position="230"/>
    </location>
</feature>
<evidence type="ECO:0000256" key="1">
    <source>
        <dbReference type="ARBA" id="ARBA00004141"/>
    </source>
</evidence>
<dbReference type="GO" id="GO:0016020">
    <property type="term" value="C:membrane"/>
    <property type="evidence" value="ECO:0007669"/>
    <property type="project" value="UniProtKB-SubCell"/>
</dbReference>
<dbReference type="PANTHER" id="PTHR11785:SF512">
    <property type="entry name" value="SOBREMESA, ISOFORM B"/>
    <property type="match status" value="1"/>
</dbReference>
<dbReference type="AlphaFoldDB" id="A0A1Z4KU73"/>
<proteinExistence type="predicted"/>
<evidence type="ECO:0000313" key="7">
    <source>
        <dbReference type="Proteomes" id="UP000217507"/>
    </source>
</evidence>
<dbReference type="GO" id="GO:0015179">
    <property type="term" value="F:L-amino acid transmembrane transporter activity"/>
    <property type="evidence" value="ECO:0007669"/>
    <property type="project" value="TreeGrafter"/>
</dbReference>
<evidence type="ECO:0000256" key="5">
    <source>
        <dbReference type="SAM" id="Phobius"/>
    </source>
</evidence>
<dbReference type="Pfam" id="PF13520">
    <property type="entry name" value="AA_permease_2"/>
    <property type="match status" value="1"/>
</dbReference>
<keyword evidence="2 5" id="KW-0812">Transmembrane</keyword>
<accession>A0A1Z4KU73</accession>
<feature type="transmembrane region" description="Helical" evidence="5">
    <location>
        <begin position="283"/>
        <end position="305"/>
    </location>
</feature>
<evidence type="ECO:0000313" key="6">
    <source>
        <dbReference type="EMBL" id="BAY72494.1"/>
    </source>
</evidence>
<sequence length="455" mass="48763">MSRHTDYSSLEQIQTTGADAPKPLLTLSDAVALIVGIVIGVGIFQTPALVASQAGSDTAVLLFWLAGGIVSIIGALCYAELATTYPNVGGAYYYLKRAFGQNTAFLFAWARLTVIQTGSIALAAFVFGDYASEIWRLGTFSSSMYAAVIIALLTILNILGLHQGKWTQNLLTAAQVLGLLLVVLFGLASTANSANSAVSPEPSSSGSWGLAMVFVLLSYGGWNEAAYISAEIKNRQRNILRSLMWSIGIITAIYLLINLAFLRGLGLANMANSSAVAADLMRAVWGTPGVVFISLLIAICALGTINASIFTGARTNYALGQDFNLFGFMGSWRQIPSTPATALLVQGAIALALVVLGTFTRKGFETMVDYTAPVFWFFFLLSGISLLILRQKEPHIPRPFRVPFYPITPLLFCAVCGYLLYSSVVYTNVGAVVGVLVVIAGVPLLFWNRYRQGKA</sequence>
<reference evidence="6 7" key="1">
    <citation type="submission" date="2017-06" db="EMBL/GenBank/DDBJ databases">
        <title>Genome sequencing of cyanobaciteial culture collection at National Institute for Environmental Studies (NIES).</title>
        <authorList>
            <person name="Hirose Y."/>
            <person name="Shimura Y."/>
            <person name="Fujisawa T."/>
            <person name="Nakamura Y."/>
            <person name="Kawachi M."/>
        </authorList>
    </citation>
    <scope>NUCLEOTIDE SEQUENCE [LARGE SCALE GENOMIC DNA]</scope>
    <source>
        <strain evidence="6 7">NIES-23</strain>
    </source>
</reference>
<feature type="transmembrane region" description="Helical" evidence="5">
    <location>
        <begin position="62"/>
        <end position="83"/>
    </location>
</feature>
<evidence type="ECO:0000256" key="2">
    <source>
        <dbReference type="ARBA" id="ARBA00022692"/>
    </source>
</evidence>
<organism evidence="6 7">
    <name type="scientific">Trichormus variabilis NIES-23</name>
    <dbReference type="NCBI Taxonomy" id="1973479"/>
    <lineage>
        <taxon>Bacteria</taxon>
        <taxon>Bacillati</taxon>
        <taxon>Cyanobacteriota</taxon>
        <taxon>Cyanophyceae</taxon>
        <taxon>Nostocales</taxon>
        <taxon>Nostocaceae</taxon>
        <taxon>Trichormus</taxon>
    </lineage>
</organism>
<dbReference type="Gene3D" id="1.20.1740.10">
    <property type="entry name" value="Amino acid/polyamine transporter I"/>
    <property type="match status" value="1"/>
</dbReference>